<comment type="caution">
    <text evidence="1">The sequence shown here is derived from an EMBL/GenBank/DDBJ whole genome shotgun (WGS) entry which is preliminary data.</text>
</comment>
<evidence type="ECO:0000313" key="1">
    <source>
        <dbReference type="EMBL" id="KAJ9099535.1"/>
    </source>
</evidence>
<evidence type="ECO:0000313" key="2">
    <source>
        <dbReference type="Proteomes" id="UP001241377"/>
    </source>
</evidence>
<keyword evidence="2" id="KW-1185">Reference proteome</keyword>
<accession>A0ACC2VJE9</accession>
<proteinExistence type="predicted"/>
<dbReference type="EMBL" id="JASBWR010000069">
    <property type="protein sequence ID" value="KAJ9099535.1"/>
    <property type="molecule type" value="Genomic_DNA"/>
</dbReference>
<protein>
    <submittedName>
        <fullName evidence="1">Uncharacterized protein</fullName>
    </submittedName>
</protein>
<gene>
    <name evidence="1" type="ORF">QFC19_005960</name>
</gene>
<sequence>MTTELTQEEMDAVIYDAREGDLQTLKEIFTEILPQLLTTIKDDITLSTPVHMAAGNGHFEVVKYLLSILPKEEAKQIASKPNESGNTPLHWAAYNGHLDIVKLLCEEYNSDVFAKNAVGHDPMFEAENNNHSEVENWLLNKYAPENAFKVEENGEDTKITYTPGDVSREADEAAKKAQEDQSKNSQKNSGKEAGNATDTISQQTEKLDIN</sequence>
<organism evidence="1 2">
    <name type="scientific">Naganishia cerealis</name>
    <dbReference type="NCBI Taxonomy" id="610337"/>
    <lineage>
        <taxon>Eukaryota</taxon>
        <taxon>Fungi</taxon>
        <taxon>Dikarya</taxon>
        <taxon>Basidiomycota</taxon>
        <taxon>Agaricomycotina</taxon>
        <taxon>Tremellomycetes</taxon>
        <taxon>Filobasidiales</taxon>
        <taxon>Filobasidiaceae</taxon>
        <taxon>Naganishia</taxon>
    </lineage>
</organism>
<reference evidence="1" key="1">
    <citation type="submission" date="2023-04" db="EMBL/GenBank/DDBJ databases">
        <title>Draft Genome sequencing of Naganishia species isolated from polar environments using Oxford Nanopore Technology.</title>
        <authorList>
            <person name="Leo P."/>
            <person name="Venkateswaran K."/>
        </authorList>
    </citation>
    <scope>NUCLEOTIDE SEQUENCE</scope>
    <source>
        <strain evidence="1">MNA-CCFEE 5261</strain>
    </source>
</reference>
<name>A0ACC2VJE9_9TREE</name>
<dbReference type="Proteomes" id="UP001241377">
    <property type="component" value="Unassembled WGS sequence"/>
</dbReference>